<keyword evidence="2" id="KW-1185">Reference proteome</keyword>
<dbReference type="EMBL" id="JXJX01000005">
    <property type="protein sequence ID" value="PCS07095.1"/>
    <property type="molecule type" value="Genomic_DNA"/>
</dbReference>
<protein>
    <submittedName>
        <fullName evidence="1">Uncharacterized protein</fullName>
    </submittedName>
</protein>
<organism evidence="1 2">
    <name type="scientific">Pseudolactococcus plantarum</name>
    <dbReference type="NCBI Taxonomy" id="1365"/>
    <lineage>
        <taxon>Bacteria</taxon>
        <taxon>Bacillati</taxon>
        <taxon>Bacillota</taxon>
        <taxon>Bacilli</taxon>
        <taxon>Lactobacillales</taxon>
        <taxon>Streptococcaceae</taxon>
        <taxon>Pseudolactococcus</taxon>
    </lineage>
</organism>
<accession>A0A2A5S0W7</accession>
<proteinExistence type="predicted"/>
<dbReference type="AlphaFoldDB" id="A0A2A5S0W7"/>
<reference evidence="1 2" key="1">
    <citation type="submission" date="2014-12" db="EMBL/GenBank/DDBJ databases">
        <title>Draft genome sequences of 10 type strains of Lactococcus.</title>
        <authorList>
            <person name="Sun Z."/>
            <person name="Zhong Z."/>
            <person name="Liu W."/>
            <person name="Zhang W."/>
            <person name="Zhang H."/>
        </authorList>
    </citation>
    <scope>NUCLEOTIDE SEQUENCE [LARGE SCALE GENOMIC DNA]</scope>
    <source>
        <strain evidence="1 2">DSM 20686</strain>
    </source>
</reference>
<comment type="caution">
    <text evidence="1">The sequence shown here is derived from an EMBL/GenBank/DDBJ whole genome shotgun (WGS) entry which is preliminary data.</text>
</comment>
<evidence type="ECO:0000313" key="1">
    <source>
        <dbReference type="EMBL" id="PCS07095.1"/>
    </source>
</evidence>
<sequence>MEIFLIEHLMYVMYQVTLTHIRFRDFLKMIGIMKQSK</sequence>
<gene>
    <name evidence="1" type="ORF">RU87_GL001148</name>
</gene>
<evidence type="ECO:0000313" key="2">
    <source>
        <dbReference type="Proteomes" id="UP000242246"/>
    </source>
</evidence>
<name>A0A2A5S0W7_9LACT</name>
<dbReference type="Proteomes" id="UP000242246">
    <property type="component" value="Unassembled WGS sequence"/>
</dbReference>